<keyword evidence="1" id="KW-0472">Membrane</keyword>
<proteinExistence type="predicted"/>
<name>A0A5C3KFX1_COPMA</name>
<keyword evidence="3" id="KW-1185">Reference proteome</keyword>
<gene>
    <name evidence="2" type="ORF">FA15DRAFT_728177</name>
</gene>
<keyword evidence="1" id="KW-1133">Transmembrane helix</keyword>
<protein>
    <submittedName>
        <fullName evidence="2">Uncharacterized protein</fullName>
    </submittedName>
</protein>
<feature type="transmembrane region" description="Helical" evidence="1">
    <location>
        <begin position="88"/>
        <end position="115"/>
    </location>
</feature>
<feature type="transmembrane region" description="Helical" evidence="1">
    <location>
        <begin position="49"/>
        <end position="68"/>
    </location>
</feature>
<dbReference type="STRING" id="230819.A0A5C3KFX1"/>
<evidence type="ECO:0000313" key="3">
    <source>
        <dbReference type="Proteomes" id="UP000307440"/>
    </source>
</evidence>
<dbReference type="EMBL" id="ML210371">
    <property type="protein sequence ID" value="TFK18892.1"/>
    <property type="molecule type" value="Genomic_DNA"/>
</dbReference>
<reference evidence="2 3" key="1">
    <citation type="journal article" date="2019" name="Nat. Ecol. Evol.">
        <title>Megaphylogeny resolves global patterns of mushroom evolution.</title>
        <authorList>
            <person name="Varga T."/>
            <person name="Krizsan K."/>
            <person name="Foldi C."/>
            <person name="Dima B."/>
            <person name="Sanchez-Garcia M."/>
            <person name="Sanchez-Ramirez S."/>
            <person name="Szollosi G.J."/>
            <person name="Szarkandi J.G."/>
            <person name="Papp V."/>
            <person name="Albert L."/>
            <person name="Andreopoulos W."/>
            <person name="Angelini C."/>
            <person name="Antonin V."/>
            <person name="Barry K.W."/>
            <person name="Bougher N.L."/>
            <person name="Buchanan P."/>
            <person name="Buyck B."/>
            <person name="Bense V."/>
            <person name="Catcheside P."/>
            <person name="Chovatia M."/>
            <person name="Cooper J."/>
            <person name="Damon W."/>
            <person name="Desjardin D."/>
            <person name="Finy P."/>
            <person name="Geml J."/>
            <person name="Haridas S."/>
            <person name="Hughes K."/>
            <person name="Justo A."/>
            <person name="Karasinski D."/>
            <person name="Kautmanova I."/>
            <person name="Kiss B."/>
            <person name="Kocsube S."/>
            <person name="Kotiranta H."/>
            <person name="LaButti K.M."/>
            <person name="Lechner B.E."/>
            <person name="Liimatainen K."/>
            <person name="Lipzen A."/>
            <person name="Lukacs Z."/>
            <person name="Mihaltcheva S."/>
            <person name="Morgado L.N."/>
            <person name="Niskanen T."/>
            <person name="Noordeloos M.E."/>
            <person name="Ohm R.A."/>
            <person name="Ortiz-Santana B."/>
            <person name="Ovrebo C."/>
            <person name="Racz N."/>
            <person name="Riley R."/>
            <person name="Savchenko A."/>
            <person name="Shiryaev A."/>
            <person name="Soop K."/>
            <person name="Spirin V."/>
            <person name="Szebenyi C."/>
            <person name="Tomsovsky M."/>
            <person name="Tulloss R.E."/>
            <person name="Uehling J."/>
            <person name="Grigoriev I.V."/>
            <person name="Vagvolgyi C."/>
            <person name="Papp T."/>
            <person name="Martin F.M."/>
            <person name="Miettinen O."/>
            <person name="Hibbett D.S."/>
            <person name="Nagy L.G."/>
        </authorList>
    </citation>
    <scope>NUCLEOTIDE SEQUENCE [LARGE SCALE GENOMIC DNA]</scope>
    <source>
        <strain evidence="2 3">CBS 121175</strain>
    </source>
</reference>
<feature type="transmembrane region" description="Helical" evidence="1">
    <location>
        <begin position="573"/>
        <end position="594"/>
    </location>
</feature>
<dbReference type="Proteomes" id="UP000307440">
    <property type="component" value="Unassembled WGS sequence"/>
</dbReference>
<evidence type="ECO:0000313" key="2">
    <source>
        <dbReference type="EMBL" id="TFK18892.1"/>
    </source>
</evidence>
<evidence type="ECO:0000256" key="1">
    <source>
        <dbReference type="SAM" id="Phobius"/>
    </source>
</evidence>
<sequence>MTSTDKPTNDQHLTTSINSIDFAPVPEPPDYYDPPTAASALRERIANMVVALPALIFLVWPWTLWAIAYRSNGIPLTNTRLANFIEHYPHHSIFFCAWLGAEVIGACVPLAFALACTRLGQALSSSAKDKFSVLDISVLNSLRNQTFPWSLQDLRSFYRRRSTRNLVLVLICLVFAILFQIVPAAFVGLLLPAPFERVVGVTGGAQFDLASRELECAGWLDRISGELNTAGCESDWRDHNGILYTPCYGASQTDEALSAGRAKMIEFTLNGEKSQPLEGLASARIIGHMYGAQGLQPAGNADNLHLPAFMNQLDDLESIRSYSYSLSYQSISANISCALDPESPIRSSVTSPENTTSLVFYNETCASGAEFLSGPGSTSAPVDYEADNVLTYWACRGSDVTVDAPTYTIYLRGLRLYTETIGNITCSIEQIRPSVFDVVYDSTAKAFSVLQTPTSSDVQGPTEQRIVRTMVENALMGMSGIIREAHTWKASSMAESVFSTSLQLLGLAPLPGGPRKEHLQLFEETMKGMLEYGVAYGRFVISAQATPPAICTVSPEGRVTVKMLGWAATLLQAWFLIPVTLLNLASLVVLLLAISASKNTNPSRLFDPADPRVLLHSNYSLANLPESEWDTVVSFSRREMISRAAERFESASEPINSDVIREIMG</sequence>
<dbReference type="AlphaFoldDB" id="A0A5C3KFX1"/>
<feature type="transmembrane region" description="Helical" evidence="1">
    <location>
        <begin position="166"/>
        <end position="191"/>
    </location>
</feature>
<organism evidence="2 3">
    <name type="scientific">Coprinopsis marcescibilis</name>
    <name type="common">Agaric fungus</name>
    <name type="synonym">Psathyrella marcescibilis</name>
    <dbReference type="NCBI Taxonomy" id="230819"/>
    <lineage>
        <taxon>Eukaryota</taxon>
        <taxon>Fungi</taxon>
        <taxon>Dikarya</taxon>
        <taxon>Basidiomycota</taxon>
        <taxon>Agaricomycotina</taxon>
        <taxon>Agaricomycetes</taxon>
        <taxon>Agaricomycetidae</taxon>
        <taxon>Agaricales</taxon>
        <taxon>Agaricineae</taxon>
        <taxon>Psathyrellaceae</taxon>
        <taxon>Coprinopsis</taxon>
    </lineage>
</organism>
<accession>A0A5C3KFX1</accession>
<keyword evidence="1" id="KW-0812">Transmembrane</keyword>